<keyword evidence="5" id="KW-1185">Reference proteome</keyword>
<organism evidence="3">
    <name type="scientific">Hexamita inflata</name>
    <dbReference type="NCBI Taxonomy" id="28002"/>
    <lineage>
        <taxon>Eukaryota</taxon>
        <taxon>Metamonada</taxon>
        <taxon>Diplomonadida</taxon>
        <taxon>Hexamitidae</taxon>
        <taxon>Hexamitinae</taxon>
        <taxon>Hexamita</taxon>
    </lineage>
</organism>
<accession>A0AA86NXZ3</accession>
<gene>
    <name evidence="3" type="ORF">HINF_LOCUS14825</name>
    <name evidence="4" type="ORF">HINF_LOCUS1737</name>
</gene>
<keyword evidence="1" id="KW-0433">Leucine-rich repeat</keyword>
<dbReference type="EMBL" id="CAXDID020000003">
    <property type="protein sequence ID" value="CAL5972102.1"/>
    <property type="molecule type" value="Genomic_DNA"/>
</dbReference>
<dbReference type="InterPro" id="IPR001611">
    <property type="entry name" value="Leu-rich_rpt"/>
</dbReference>
<reference evidence="3" key="1">
    <citation type="submission" date="2023-06" db="EMBL/GenBank/DDBJ databases">
        <authorList>
            <person name="Kurt Z."/>
        </authorList>
    </citation>
    <scope>NUCLEOTIDE SEQUENCE</scope>
</reference>
<evidence type="ECO:0000256" key="1">
    <source>
        <dbReference type="ARBA" id="ARBA00022614"/>
    </source>
</evidence>
<dbReference type="PANTHER" id="PTHR46652:SF3">
    <property type="entry name" value="LEUCINE-RICH REPEAT-CONTAINING PROTEIN 9"/>
    <property type="match status" value="1"/>
</dbReference>
<evidence type="ECO:0000313" key="4">
    <source>
        <dbReference type="EMBL" id="CAL5972102.1"/>
    </source>
</evidence>
<dbReference type="AlphaFoldDB" id="A0AA86NXZ3"/>
<dbReference type="PROSITE" id="PS51450">
    <property type="entry name" value="LRR"/>
    <property type="match status" value="4"/>
</dbReference>
<dbReference type="EMBL" id="CATOUU010000380">
    <property type="protein sequence ID" value="CAI9927180.1"/>
    <property type="molecule type" value="Genomic_DNA"/>
</dbReference>
<protein>
    <submittedName>
        <fullName evidence="3">Uncharacterized protein</fullName>
    </submittedName>
</protein>
<reference evidence="4 5" key="2">
    <citation type="submission" date="2024-07" db="EMBL/GenBank/DDBJ databases">
        <authorList>
            <person name="Akdeniz Z."/>
        </authorList>
    </citation>
    <scope>NUCLEOTIDE SEQUENCE [LARGE SCALE GENOMIC DNA]</scope>
</reference>
<comment type="caution">
    <text evidence="3">The sequence shown here is derived from an EMBL/GenBank/DDBJ whole genome shotgun (WGS) entry which is preliminary data.</text>
</comment>
<name>A0AA86NXZ3_9EUKA</name>
<evidence type="ECO:0000256" key="2">
    <source>
        <dbReference type="ARBA" id="ARBA00022737"/>
    </source>
</evidence>
<proteinExistence type="predicted"/>
<evidence type="ECO:0000313" key="3">
    <source>
        <dbReference type="EMBL" id="CAI9927180.1"/>
    </source>
</evidence>
<dbReference type="InterPro" id="IPR050836">
    <property type="entry name" value="SDS22/Internalin_LRR"/>
</dbReference>
<sequence>MPSKIEQITKILSQGEGDEYDEQMVQKYSSKFKYSFGSINEDKNVTTLKFVDKFPLSALQVYFCYNLNFTRVPLSLTDLNIISCNVQKLDGLRQIQQLTKLRIYNNDTPINVQELQYLTNLRYLDLDQSKVTDISPLKHLIDLQNLILCRNNIHDINPLMNLTNLLELELIENNIVDLSPLQDLVQLQCLQLASNPIVHIKSLRQLNKLYALNLSQTFVQDLSPINNHLIRNKYEINDLKEPTKQQIIHSLNYIYIKYTGEMLLKYQNTQIQLKIEFRFLTRKQQSCSKERLKTTEDSRKNQLFCSNRQKLMQRLNNELLVGVVFTRFVYHNFIFTTSDSYKDNF</sequence>
<dbReference type="InterPro" id="IPR032675">
    <property type="entry name" value="LRR_dom_sf"/>
</dbReference>
<keyword evidence="2" id="KW-0677">Repeat</keyword>
<dbReference type="SUPFAM" id="SSF52058">
    <property type="entry name" value="L domain-like"/>
    <property type="match status" value="1"/>
</dbReference>
<dbReference type="Proteomes" id="UP001642409">
    <property type="component" value="Unassembled WGS sequence"/>
</dbReference>
<dbReference type="Gene3D" id="3.80.10.10">
    <property type="entry name" value="Ribonuclease Inhibitor"/>
    <property type="match status" value="1"/>
</dbReference>
<evidence type="ECO:0000313" key="5">
    <source>
        <dbReference type="Proteomes" id="UP001642409"/>
    </source>
</evidence>
<dbReference type="PANTHER" id="PTHR46652">
    <property type="entry name" value="LEUCINE-RICH REPEAT AND IQ DOMAIN-CONTAINING PROTEIN 1-RELATED"/>
    <property type="match status" value="1"/>
</dbReference>